<evidence type="ECO:0000256" key="2">
    <source>
        <dbReference type="ARBA" id="ARBA00022618"/>
    </source>
</evidence>
<dbReference type="GO" id="GO:0000796">
    <property type="term" value="C:condensin complex"/>
    <property type="evidence" value="ECO:0007669"/>
    <property type="project" value="TreeGrafter"/>
</dbReference>
<dbReference type="PANTHER" id="PTHR14222:SF1">
    <property type="entry name" value="CONDENSIN-2 COMPLEX SUBUNIT D3"/>
    <property type="match status" value="1"/>
</dbReference>
<dbReference type="GO" id="GO:0005634">
    <property type="term" value="C:nucleus"/>
    <property type="evidence" value="ECO:0007669"/>
    <property type="project" value="UniProtKB-SubCell"/>
</dbReference>
<evidence type="ECO:0000259" key="8">
    <source>
        <dbReference type="Pfam" id="PF12717"/>
    </source>
</evidence>
<dbReference type="Ensembl" id="ENSPNYT00000004397.1">
    <property type="protein sequence ID" value="ENSPNYP00000004289.1"/>
    <property type="gene ID" value="ENSPNYG00000002918.1"/>
</dbReference>
<keyword evidence="3" id="KW-0498">Mitosis</keyword>
<name>A0A3B4F3T7_9CICH</name>
<organism evidence="9">
    <name type="scientific">Pundamilia nyererei</name>
    <dbReference type="NCBI Taxonomy" id="303518"/>
    <lineage>
        <taxon>Eukaryota</taxon>
        <taxon>Metazoa</taxon>
        <taxon>Chordata</taxon>
        <taxon>Craniata</taxon>
        <taxon>Vertebrata</taxon>
        <taxon>Euteleostomi</taxon>
        <taxon>Actinopterygii</taxon>
        <taxon>Neopterygii</taxon>
        <taxon>Teleostei</taxon>
        <taxon>Neoteleostei</taxon>
        <taxon>Acanthomorphata</taxon>
        <taxon>Ovalentaria</taxon>
        <taxon>Cichlomorphae</taxon>
        <taxon>Cichliformes</taxon>
        <taxon>Cichlidae</taxon>
        <taxon>African cichlids</taxon>
        <taxon>Pseudocrenilabrinae</taxon>
        <taxon>Haplochromini</taxon>
        <taxon>Pundamilia</taxon>
    </lineage>
</organism>
<feature type="compositionally biased region" description="Basic and acidic residues" evidence="7">
    <location>
        <begin position="173"/>
        <end position="185"/>
    </location>
</feature>
<accession>A0A3B4F3T7</accession>
<evidence type="ECO:0000313" key="9">
    <source>
        <dbReference type="Ensembl" id="ENSPNYP00000004289.1"/>
    </source>
</evidence>
<dbReference type="Gene3D" id="1.25.10.10">
    <property type="entry name" value="Leucine-rich Repeat Variant"/>
    <property type="match status" value="2"/>
</dbReference>
<feature type="compositionally biased region" description="Acidic residues" evidence="7">
    <location>
        <begin position="186"/>
        <end position="198"/>
    </location>
</feature>
<dbReference type="PANTHER" id="PTHR14222">
    <property type="entry name" value="CONDENSIN"/>
    <property type="match status" value="1"/>
</dbReference>
<keyword evidence="5" id="KW-0539">Nucleus</keyword>
<dbReference type="InterPro" id="IPR032682">
    <property type="entry name" value="Cnd1_C"/>
</dbReference>
<evidence type="ECO:0000256" key="5">
    <source>
        <dbReference type="ARBA" id="ARBA00023242"/>
    </source>
</evidence>
<dbReference type="GO" id="GO:0042393">
    <property type="term" value="F:histone binding"/>
    <property type="evidence" value="ECO:0007669"/>
    <property type="project" value="TreeGrafter"/>
</dbReference>
<evidence type="ECO:0000256" key="7">
    <source>
        <dbReference type="SAM" id="MobiDB-lite"/>
    </source>
</evidence>
<keyword evidence="6" id="KW-0131">Cell cycle</keyword>
<comment type="subcellular location">
    <subcellularLocation>
        <location evidence="1">Nucleus</location>
    </subcellularLocation>
</comment>
<keyword evidence="2" id="KW-0132">Cell division</keyword>
<evidence type="ECO:0000256" key="4">
    <source>
        <dbReference type="ARBA" id="ARBA00023067"/>
    </source>
</evidence>
<dbReference type="Pfam" id="PF12765">
    <property type="entry name" value="Cohesin_HEAT"/>
    <property type="match status" value="1"/>
</dbReference>
<dbReference type="Pfam" id="PF12717">
    <property type="entry name" value="Cnd1"/>
    <property type="match status" value="1"/>
</dbReference>
<evidence type="ECO:0000256" key="6">
    <source>
        <dbReference type="ARBA" id="ARBA00023306"/>
    </source>
</evidence>
<dbReference type="GO" id="GO:0010032">
    <property type="term" value="P:meiotic chromosome condensation"/>
    <property type="evidence" value="ECO:0007669"/>
    <property type="project" value="TreeGrafter"/>
</dbReference>
<dbReference type="InterPro" id="IPR011989">
    <property type="entry name" value="ARM-like"/>
</dbReference>
<feature type="domain" description="Condensin complex subunit 1 C-terminal" evidence="8">
    <location>
        <begin position="887"/>
        <end position="998"/>
    </location>
</feature>
<dbReference type="AlphaFoldDB" id="A0A3B4F3T7"/>
<dbReference type="GO" id="GO:0051301">
    <property type="term" value="P:cell division"/>
    <property type="evidence" value="ECO:0007669"/>
    <property type="project" value="UniProtKB-KW"/>
</dbReference>
<dbReference type="GO" id="GO:0000779">
    <property type="term" value="C:condensed chromosome, centromeric region"/>
    <property type="evidence" value="ECO:0007669"/>
    <property type="project" value="TreeGrafter"/>
</dbReference>
<dbReference type="SUPFAM" id="SSF48371">
    <property type="entry name" value="ARM repeat"/>
    <property type="match status" value="1"/>
</dbReference>
<dbReference type="GO" id="GO:0007076">
    <property type="term" value="P:mitotic chromosome condensation"/>
    <property type="evidence" value="ECO:0007669"/>
    <property type="project" value="InterPro"/>
</dbReference>
<evidence type="ECO:0000256" key="3">
    <source>
        <dbReference type="ARBA" id="ARBA00022776"/>
    </source>
</evidence>
<feature type="region of interest" description="Disordered" evidence="7">
    <location>
        <begin position="161"/>
        <end position="199"/>
    </location>
</feature>
<sequence length="1019" mass="114683">MKGGESFSPFCPQFLTLKLIQLSAWVDAVWEVEFTERKPLDKTIEEELTARQEKSFTALYQCLLAHADQYQSAGSDGSVWAVLGESGISVKSVVAVLSFFVLAGKSKVASGHQRVNSLCAASVYLLLLRTPGSISNKVFHEVLLDTCLDLTRHCWPQDSEKKRKKDLKSSQTEGKRSRPQRKDSPEMEMEEEDEEEEEVHLSGKELMRIRDAVALLVQSLLRLLQTFPLKDSPQTMIHCMQVPPGCICTPGSFHTVEPAGFHSESFSLSRSSVTCFTLNPPLANQLLLLNSENFLQLKMYNVTTKLHCYHSCLCCADTQMVEKNEYRSHGAQAVGMLTSQMASEDYACFIKWLCNFSRSSKMVHRLFSVDVVMVLLEQPERRPEECRDPDLGCFLMHSSLIQNLLFARRMDESPTVQGHALNCLAQCLELPSLNATRAIHNLFSASETPSHTGAHTFVTCLFSLMCFSWSGPWRSVNHIVSVFDAAKENLALLLRRVKDSKTNVRKAALQALLGLLKHDVIPMSWETLQTLSERCRDPAVSVKKKALQYLTLTSLCQVKPECSVVQKAWLQGVVPAVADSETSVQDKALEALDQVLLSQVKPYSAGCHLDASQRLMWELLGLLCHQCQKLSRYFSKAFTIWSKQKKFTPLFVSNLISHTEADHAAGAWLLLSKVVSSSSRLPHGKILDAWDKMVRSKDVNATTCCHILCVMGDIAVHLNEDTKERVQAVPNSCSKFESDMTDAHCECVLCFCQAFLNQRCGELVSACESYLASIILTDNGAQNLDEELMVKHLHTLGVASLQCPAKVNKRTVLLVESVLTTHSEKLCQTELPASLPLSQFKANWLPTRVRAHGVITLGKLALQSEELAQKYLPVFARELEVGTEVSVRSNVVVIMCDLCVRYTNMVDHYIPNISACLRDKDAVIREQTLIMLTNLLQEEFVKWKGSLFFDFMVALVDPVPAIVSLTEYCLLHLLLKKNPEMFSQHFIECIFHFNSYTKHKSYNKSSQSERLHRRKWCHR</sequence>
<dbReference type="InterPro" id="IPR026003">
    <property type="entry name" value="Cohesin_HEAT"/>
</dbReference>
<dbReference type="InterPro" id="IPR026971">
    <property type="entry name" value="CND1/NCAPD3"/>
</dbReference>
<dbReference type="GeneTree" id="ENSGT00940000153566"/>
<evidence type="ECO:0000256" key="1">
    <source>
        <dbReference type="ARBA" id="ARBA00004123"/>
    </source>
</evidence>
<keyword evidence="4" id="KW-0226">DNA condensation</keyword>
<dbReference type="FunFam" id="1.25.10.10:FF:000345">
    <property type="entry name" value="Condensin-2 complex subunit D3"/>
    <property type="match status" value="1"/>
</dbReference>
<dbReference type="InterPro" id="IPR016024">
    <property type="entry name" value="ARM-type_fold"/>
</dbReference>
<proteinExistence type="predicted"/>
<reference evidence="9" key="1">
    <citation type="submission" date="2023-09" db="UniProtKB">
        <authorList>
            <consortium name="Ensembl"/>
        </authorList>
    </citation>
    <scope>IDENTIFICATION</scope>
</reference>
<protein>
    <submittedName>
        <fullName evidence="9">Non-SMC condensin II complex subunit D3</fullName>
    </submittedName>
</protein>